<dbReference type="Pfam" id="PF00850">
    <property type="entry name" value="Hist_deacetyl"/>
    <property type="match status" value="1"/>
</dbReference>
<evidence type="ECO:0000313" key="13">
    <source>
        <dbReference type="Proteomes" id="UP000007799"/>
    </source>
</evidence>
<evidence type="ECO:0000256" key="10">
    <source>
        <dbReference type="SAM" id="MobiDB-lite"/>
    </source>
</evidence>
<organism evidence="13">
    <name type="scientific">Salpingoeca rosetta (strain ATCC 50818 / BSB-021)</name>
    <dbReference type="NCBI Taxonomy" id="946362"/>
    <lineage>
        <taxon>Eukaryota</taxon>
        <taxon>Choanoflagellata</taxon>
        <taxon>Craspedida</taxon>
        <taxon>Salpingoecidae</taxon>
        <taxon>Salpingoeca</taxon>
    </lineage>
</organism>
<dbReference type="GO" id="GO:0000118">
    <property type="term" value="C:histone deacetylase complex"/>
    <property type="evidence" value="ECO:0007669"/>
    <property type="project" value="TreeGrafter"/>
</dbReference>
<feature type="region of interest" description="Disordered" evidence="10">
    <location>
        <begin position="76"/>
        <end position="140"/>
    </location>
</feature>
<keyword evidence="7" id="KW-0805">Transcription regulation</keyword>
<proteinExistence type="inferred from homology"/>
<dbReference type="EC" id="3.5.1.98" evidence="3"/>
<evidence type="ECO:0000256" key="2">
    <source>
        <dbReference type="ARBA" id="ARBA00007738"/>
    </source>
</evidence>
<dbReference type="InterPro" id="IPR037138">
    <property type="entry name" value="His_deacetylse_dom_sf"/>
</dbReference>
<evidence type="ECO:0000256" key="5">
    <source>
        <dbReference type="ARBA" id="ARBA00022801"/>
    </source>
</evidence>
<evidence type="ECO:0000259" key="11">
    <source>
        <dbReference type="Pfam" id="PF00850"/>
    </source>
</evidence>
<dbReference type="SUPFAM" id="SSF52768">
    <property type="entry name" value="Arginase/deacetylase"/>
    <property type="match status" value="1"/>
</dbReference>
<dbReference type="InterPro" id="IPR000286">
    <property type="entry name" value="HDACs"/>
</dbReference>
<dbReference type="OrthoDB" id="424012at2759"/>
<feature type="compositionally biased region" description="Polar residues" evidence="10">
    <location>
        <begin position="1"/>
        <end position="12"/>
    </location>
</feature>
<dbReference type="Gene3D" id="3.40.800.20">
    <property type="entry name" value="Histone deacetylase domain"/>
    <property type="match status" value="1"/>
</dbReference>
<feature type="region of interest" description="Disordered" evidence="10">
    <location>
        <begin position="1"/>
        <end position="47"/>
    </location>
</feature>
<sequence>MEQQASPTTSYNDQSSQDSSSPPTPPLQQLHISGPSSGNSAGQAQPSCFGDQALLLRHRNPAWPVASCQFDRLPARFPAPRRSSTSKAAPTPRPTRAIRSHGGSPTASRRRRSKNSRKASQPYRSAPVSPTGSGRRSPVHPSALVAALRDSDISKHVREAVRDIMIITPMPDVTQAPTALAVADSEYHYVGAPAIPDMDPPFRLRLVLDNLDSSLRKDRCQRVLSRPASDEELLLCHTPGHVNVYGSATSTPARAAVLGYTMDRLVPKDQRAAAHAARLACGATIDAALAVATGQCLNAMVACRPAGHLAHSSQARGYCVFNNVAVAAKVCLQQPSVSRVMIVDIDHRHGAGTEEIFLHNPNVMVVSLHRYDDGHFFPHTGRVSDAGVGDGRGTNVNVAWHSTPTGMGDSEYLAAFRSIVLPLCVEFSPDIILISAGFDGCAYANLPQEYGGYHLSPAVYGYLIRMLMASVGGKVVVSLEGAADSTSSTACMSVCIRALLGDPLPMLPDPAELPNKACLDTLKEVVQVHSKYWKSLAESLSLANVAPNDYFKFQPVSLTGSKFCAPPTVLNPRRTSLPMTMAPPTIVETEAELIATNPALAALDEEDRSLIFSLTTLKYTAQHQHGLVMPEDDDEAASSQQQ</sequence>
<dbReference type="GeneID" id="16068444"/>
<dbReference type="InParanoid" id="F2USD8"/>
<dbReference type="PANTHER" id="PTHR10625:SF5">
    <property type="entry name" value="HISTONE DEACETYLASE"/>
    <property type="match status" value="1"/>
</dbReference>
<keyword evidence="13" id="KW-1185">Reference proteome</keyword>
<keyword evidence="4" id="KW-0678">Repressor</keyword>
<comment type="subcellular location">
    <subcellularLocation>
        <location evidence="1">Nucleus</location>
    </subcellularLocation>
</comment>
<evidence type="ECO:0000256" key="9">
    <source>
        <dbReference type="ARBA" id="ARBA00023242"/>
    </source>
</evidence>
<dbReference type="InterPro" id="IPR023801">
    <property type="entry name" value="His_deacetylse_dom"/>
</dbReference>
<dbReference type="FunCoup" id="F2USD8">
    <property type="interactions" value="1149"/>
</dbReference>
<feature type="compositionally biased region" description="Polar residues" evidence="10">
    <location>
        <begin position="34"/>
        <end position="46"/>
    </location>
</feature>
<gene>
    <name evidence="12" type="ORF">PTSG_10989</name>
</gene>
<name>F2USD8_SALR5</name>
<dbReference type="KEGG" id="sre:PTSG_10989"/>
<evidence type="ECO:0000256" key="6">
    <source>
        <dbReference type="ARBA" id="ARBA00022853"/>
    </source>
</evidence>
<evidence type="ECO:0000256" key="7">
    <source>
        <dbReference type="ARBA" id="ARBA00023015"/>
    </source>
</evidence>
<evidence type="ECO:0000256" key="1">
    <source>
        <dbReference type="ARBA" id="ARBA00004123"/>
    </source>
</evidence>
<dbReference type="PRINTS" id="PR01270">
    <property type="entry name" value="HDASUPER"/>
</dbReference>
<dbReference type="eggNOG" id="KOG1343">
    <property type="taxonomic scope" value="Eukaryota"/>
</dbReference>
<keyword evidence="9" id="KW-0539">Nucleus</keyword>
<dbReference type="GO" id="GO:0141221">
    <property type="term" value="F:histone deacetylase activity, hydrolytic mechanism"/>
    <property type="evidence" value="ECO:0007669"/>
    <property type="project" value="UniProtKB-EC"/>
</dbReference>
<dbReference type="RefSeq" id="XP_004987917.1">
    <property type="nucleotide sequence ID" value="XM_004987860.1"/>
</dbReference>
<dbReference type="AlphaFoldDB" id="F2USD8"/>
<reference evidence="12" key="1">
    <citation type="submission" date="2009-08" db="EMBL/GenBank/DDBJ databases">
        <title>Annotation of Salpingoeca rosetta.</title>
        <authorList>
            <consortium name="The Broad Institute Genome Sequencing Platform"/>
            <person name="Russ C."/>
            <person name="Cuomo C."/>
            <person name="Burger G."/>
            <person name="Gray M.W."/>
            <person name="Holland P.W.H."/>
            <person name="King N."/>
            <person name="Lang F.B.F."/>
            <person name="Roger A.J."/>
            <person name="Ruiz-Trillo I."/>
            <person name="Young S.K."/>
            <person name="Zeng Q."/>
            <person name="Gargeya S."/>
            <person name="Alvarado L."/>
            <person name="Berlin A."/>
            <person name="Chapman S.B."/>
            <person name="Chen Z."/>
            <person name="Freedman E."/>
            <person name="Gellesch M."/>
            <person name="Goldberg J."/>
            <person name="Griggs A."/>
            <person name="Gujja S."/>
            <person name="Heilman E."/>
            <person name="Heiman D."/>
            <person name="Howarth C."/>
            <person name="Mehta T."/>
            <person name="Neiman D."/>
            <person name="Pearson M."/>
            <person name="Roberts A."/>
            <person name="Saif S."/>
            <person name="Shea T."/>
            <person name="Shenoy N."/>
            <person name="Sisk P."/>
            <person name="Stolte C."/>
            <person name="Sykes S."/>
            <person name="White J."/>
            <person name="Yandava C."/>
            <person name="Haas B."/>
            <person name="Nusbaum C."/>
            <person name="Birren B."/>
        </authorList>
    </citation>
    <scope>NUCLEOTIDE SEQUENCE [LARGE SCALE GENOMIC DNA]</scope>
    <source>
        <strain evidence="12">ATCC 50818</strain>
    </source>
</reference>
<dbReference type="PANTHER" id="PTHR10625">
    <property type="entry name" value="HISTONE DEACETYLASE HDAC1-RELATED"/>
    <property type="match status" value="1"/>
</dbReference>
<protein>
    <recommendedName>
        <fullName evidence="3">histone deacetylase</fullName>
        <ecNumber evidence="3">3.5.1.98</ecNumber>
    </recommendedName>
</protein>
<feature type="compositionally biased region" description="Basic residues" evidence="10">
    <location>
        <begin position="108"/>
        <end position="117"/>
    </location>
</feature>
<dbReference type="STRING" id="946362.F2USD8"/>
<keyword evidence="6" id="KW-0156">Chromatin regulator</keyword>
<evidence type="ECO:0000256" key="8">
    <source>
        <dbReference type="ARBA" id="ARBA00023163"/>
    </source>
</evidence>
<dbReference type="GO" id="GO:0040029">
    <property type="term" value="P:epigenetic regulation of gene expression"/>
    <property type="evidence" value="ECO:0007669"/>
    <property type="project" value="TreeGrafter"/>
</dbReference>
<dbReference type="EMBL" id="GL832994">
    <property type="protein sequence ID" value="EGD81047.1"/>
    <property type="molecule type" value="Genomic_DNA"/>
</dbReference>
<keyword evidence="8" id="KW-0804">Transcription</keyword>
<keyword evidence="5" id="KW-0378">Hydrolase</keyword>
<comment type="similarity">
    <text evidence="2">Belongs to the histone deacetylase family. HD type 2 subfamily.</text>
</comment>
<feature type="domain" description="Histone deacetylase" evidence="11">
    <location>
        <begin position="201"/>
        <end position="498"/>
    </location>
</feature>
<dbReference type="InterPro" id="IPR023696">
    <property type="entry name" value="Ureohydrolase_dom_sf"/>
</dbReference>
<evidence type="ECO:0000256" key="4">
    <source>
        <dbReference type="ARBA" id="ARBA00022491"/>
    </source>
</evidence>
<accession>F2USD8</accession>
<dbReference type="Proteomes" id="UP000007799">
    <property type="component" value="Unassembled WGS sequence"/>
</dbReference>
<evidence type="ECO:0000256" key="3">
    <source>
        <dbReference type="ARBA" id="ARBA00012111"/>
    </source>
</evidence>
<evidence type="ECO:0000313" key="12">
    <source>
        <dbReference type="EMBL" id="EGD81047.1"/>
    </source>
</evidence>